<organism evidence="2 3">
    <name type="scientific">Streptomyces phage Shady</name>
    <dbReference type="NCBI Taxonomy" id="2767585"/>
    <lineage>
        <taxon>Viruses</taxon>
        <taxon>Duplodnaviria</taxon>
        <taxon>Heunggongvirae</taxon>
        <taxon>Uroviricota</taxon>
        <taxon>Caudoviricetes</taxon>
        <taxon>Colingsworthviridae</taxon>
        <taxon>Shadyvirus</taxon>
        <taxon>Shadyvirus shady</taxon>
    </lineage>
</organism>
<feature type="region of interest" description="Disordered" evidence="1">
    <location>
        <begin position="1"/>
        <end position="25"/>
    </location>
</feature>
<sequence length="89" mass="9617">MTAPPQPRNKPAKVRSPFPAAGMGDHSIPGAARSLRALDEMPGYCGYCTGHRWVWCPDCAGFTGCATCNRSTKVRCPCCAGGDREKWSR</sequence>
<reference evidence="2" key="1">
    <citation type="submission" date="2020-07" db="EMBL/GenBank/DDBJ databases">
        <title>Complete genome sequence of Streptomyces phage Shady.</title>
        <authorList>
            <person name="Ortega C.A."/>
            <person name="Hernandez I."/>
            <person name="Guadalupe Vizoso-Pinto M."/>
            <person name="Clark J.D."/>
            <person name="Liu M."/>
            <person name="Burrowes B.H."/>
        </authorList>
    </citation>
    <scope>NUCLEOTIDE SEQUENCE</scope>
</reference>
<gene>
    <name evidence="2" type="ORF">CPT_Shady_068</name>
</gene>
<evidence type="ECO:0000313" key="3">
    <source>
        <dbReference type="Proteomes" id="UP000663311"/>
    </source>
</evidence>
<dbReference type="Proteomes" id="UP000663311">
    <property type="component" value="Segment"/>
</dbReference>
<evidence type="ECO:0000256" key="1">
    <source>
        <dbReference type="SAM" id="MobiDB-lite"/>
    </source>
</evidence>
<name>A0A873WEB1_9CAUD</name>
<dbReference type="EMBL" id="MT701596">
    <property type="protein sequence ID" value="QPB09829.1"/>
    <property type="molecule type" value="Genomic_DNA"/>
</dbReference>
<protein>
    <submittedName>
        <fullName evidence="2">Uncharacterized protein</fullName>
    </submittedName>
</protein>
<accession>A0A873WEB1</accession>
<keyword evidence="3" id="KW-1185">Reference proteome</keyword>
<proteinExistence type="predicted"/>
<evidence type="ECO:0000313" key="2">
    <source>
        <dbReference type="EMBL" id="QPB09829.1"/>
    </source>
</evidence>